<proteinExistence type="inferred from homology"/>
<dbReference type="PANTHER" id="PTHR10182:SF3">
    <property type="entry name" value="PROTEIN MO25"/>
    <property type="match status" value="1"/>
</dbReference>
<comment type="similarity">
    <text evidence="1">Belongs to the Mo25 family.</text>
</comment>
<dbReference type="InterPro" id="IPR011989">
    <property type="entry name" value="ARM-like"/>
</dbReference>
<dbReference type="OrthoDB" id="609103at2759"/>
<dbReference type="KEGG" id="tva:5466478"/>
<reference evidence="2" key="2">
    <citation type="journal article" date="2007" name="Science">
        <title>Draft genome sequence of the sexually transmitted pathogen Trichomonas vaginalis.</title>
        <authorList>
            <person name="Carlton J.M."/>
            <person name="Hirt R.P."/>
            <person name="Silva J.C."/>
            <person name="Delcher A.L."/>
            <person name="Schatz M."/>
            <person name="Zhao Q."/>
            <person name="Wortman J.R."/>
            <person name="Bidwell S.L."/>
            <person name="Alsmark U.C.M."/>
            <person name="Besteiro S."/>
            <person name="Sicheritz-Ponten T."/>
            <person name="Noel C.J."/>
            <person name="Dacks J.B."/>
            <person name="Foster P.G."/>
            <person name="Simillion C."/>
            <person name="Van de Peer Y."/>
            <person name="Miranda-Saavedra D."/>
            <person name="Barton G.J."/>
            <person name="Westrop G.D."/>
            <person name="Mueller S."/>
            <person name="Dessi D."/>
            <person name="Fiori P.L."/>
            <person name="Ren Q."/>
            <person name="Paulsen I."/>
            <person name="Zhang H."/>
            <person name="Bastida-Corcuera F.D."/>
            <person name="Simoes-Barbosa A."/>
            <person name="Brown M.T."/>
            <person name="Hayes R.D."/>
            <person name="Mukherjee M."/>
            <person name="Okumura C.Y."/>
            <person name="Schneider R."/>
            <person name="Smith A.J."/>
            <person name="Vanacova S."/>
            <person name="Villalvazo M."/>
            <person name="Haas B.J."/>
            <person name="Pertea M."/>
            <person name="Feldblyum T.V."/>
            <person name="Utterback T.R."/>
            <person name="Shu C.L."/>
            <person name="Osoegawa K."/>
            <person name="de Jong P.J."/>
            <person name="Hrdy I."/>
            <person name="Horvathova L."/>
            <person name="Zubacova Z."/>
            <person name="Dolezal P."/>
            <person name="Malik S.B."/>
            <person name="Logsdon J.M. Jr."/>
            <person name="Henze K."/>
            <person name="Gupta A."/>
            <person name="Wang C.C."/>
            <person name="Dunne R.L."/>
            <person name="Upcroft J.A."/>
            <person name="Upcroft P."/>
            <person name="White O."/>
            <person name="Salzberg S.L."/>
            <person name="Tang P."/>
            <person name="Chiu C.-H."/>
            <person name="Lee Y.-S."/>
            <person name="Embley T.M."/>
            <person name="Coombs G.H."/>
            <person name="Mottram J.C."/>
            <person name="Tachezy J."/>
            <person name="Fraser-Liggett C.M."/>
            <person name="Johnson P.J."/>
        </authorList>
    </citation>
    <scope>NUCLEOTIDE SEQUENCE [LARGE SCALE GENOMIC DNA]</scope>
    <source>
        <strain evidence="2">G3</strain>
    </source>
</reference>
<dbReference type="Pfam" id="PF08569">
    <property type="entry name" value="Mo25"/>
    <property type="match status" value="1"/>
</dbReference>
<reference evidence="2" key="1">
    <citation type="submission" date="2006-10" db="EMBL/GenBank/DDBJ databases">
        <authorList>
            <person name="Amadeo P."/>
            <person name="Zhao Q."/>
            <person name="Wortman J."/>
            <person name="Fraser-Liggett C."/>
            <person name="Carlton J."/>
        </authorList>
    </citation>
    <scope>NUCLEOTIDE SEQUENCE</scope>
    <source>
        <strain evidence="2">G3</strain>
    </source>
</reference>
<dbReference type="InterPro" id="IPR016024">
    <property type="entry name" value="ARM-type_fold"/>
</dbReference>
<evidence type="ECO:0000313" key="2">
    <source>
        <dbReference type="EMBL" id="EAY20933.1"/>
    </source>
</evidence>
<dbReference type="STRING" id="5722.A2DFK5"/>
<organism evidence="2 3">
    <name type="scientific">Trichomonas vaginalis (strain ATCC PRA-98 / G3)</name>
    <dbReference type="NCBI Taxonomy" id="412133"/>
    <lineage>
        <taxon>Eukaryota</taxon>
        <taxon>Metamonada</taxon>
        <taxon>Parabasalia</taxon>
        <taxon>Trichomonadida</taxon>
        <taxon>Trichomonadidae</taxon>
        <taxon>Trichomonas</taxon>
    </lineage>
</organism>
<gene>
    <name evidence="2" type="ORF">TVAG_437590</name>
</gene>
<dbReference type="VEuPathDB" id="TrichDB:TVAG_437590"/>
<dbReference type="SMR" id="A2DFK5"/>
<dbReference type="FunFam" id="1.25.10.10:FF:001317">
    <property type="entry name" value="Uncharacterized protein"/>
    <property type="match status" value="1"/>
</dbReference>
<sequence length="321" mass="37463">MPFWVTKAKRKGLAKKLRICLESIRVSQTAQKYKQLTPILDQINETFIQPEFQQDDLPHILNGKIYRDHTVAMLIGLLPFFDQPTINAISTLFQTTIREFPDESLPKYLIEHTETLDQLLSYFNQPNISNSAHIILRSCAIVTDFTRFLFQNGCVGSFVQYLSSDNFDHLSTAFATYECLLMIHPDVTAEYFSVKWQIFAIQIKQLMSSPNYLVQLTFLPILFRFITNESCKSIFFRFLDDSENLQLIMCILKRNSKKIQMHAYSIFKLFILNPRKAPPIVNLIKNNRSQLIKYLKDFNFDENDVELENEKQTLISTIANM</sequence>
<dbReference type="GO" id="GO:0043539">
    <property type="term" value="F:protein serine/threonine kinase activator activity"/>
    <property type="evidence" value="ECO:0000318"/>
    <property type="project" value="GO_Central"/>
</dbReference>
<dbReference type="SUPFAM" id="SSF48371">
    <property type="entry name" value="ARM repeat"/>
    <property type="match status" value="1"/>
</dbReference>
<evidence type="ECO:0000256" key="1">
    <source>
        <dbReference type="ARBA" id="ARBA00011012"/>
    </source>
</evidence>
<dbReference type="FunCoup" id="A2DFK5">
    <property type="interactions" value="236"/>
</dbReference>
<dbReference type="InParanoid" id="A2DFK5"/>
<keyword evidence="3" id="KW-1185">Reference proteome</keyword>
<dbReference type="PANTHER" id="PTHR10182">
    <property type="entry name" value="CALCIUM-BINDING PROTEIN 39-RELATED"/>
    <property type="match status" value="1"/>
</dbReference>
<protein>
    <submittedName>
        <fullName evidence="2">Uncharacterized protein</fullName>
    </submittedName>
</protein>
<dbReference type="OMA" id="DWFFTEY"/>
<dbReference type="GO" id="GO:0035556">
    <property type="term" value="P:intracellular signal transduction"/>
    <property type="evidence" value="ECO:0000318"/>
    <property type="project" value="GO_Central"/>
</dbReference>
<accession>A2DFK5</accession>
<dbReference type="EMBL" id="DS113194">
    <property type="protein sequence ID" value="EAY20933.1"/>
    <property type="molecule type" value="Genomic_DNA"/>
</dbReference>
<dbReference type="VEuPathDB" id="TrichDB:TVAGG3_0572350"/>
<name>A2DFK5_TRIV3</name>
<dbReference type="Gene3D" id="1.25.10.10">
    <property type="entry name" value="Leucine-rich Repeat Variant"/>
    <property type="match status" value="1"/>
</dbReference>
<evidence type="ECO:0000313" key="3">
    <source>
        <dbReference type="Proteomes" id="UP000001542"/>
    </source>
</evidence>
<dbReference type="Proteomes" id="UP000001542">
    <property type="component" value="Unassembled WGS sequence"/>
</dbReference>
<dbReference type="eggNOG" id="KOG1566">
    <property type="taxonomic scope" value="Eukaryota"/>
</dbReference>
<dbReference type="AlphaFoldDB" id="A2DFK5"/>
<dbReference type="InterPro" id="IPR013878">
    <property type="entry name" value="Mo25"/>
</dbReference>
<dbReference type="RefSeq" id="XP_001581919.1">
    <property type="nucleotide sequence ID" value="XM_001581869.1"/>
</dbReference>